<dbReference type="SMART" id="SM00298">
    <property type="entry name" value="CHROMO"/>
    <property type="match status" value="1"/>
</dbReference>
<feature type="domain" description="Chromo" evidence="4">
    <location>
        <begin position="7"/>
        <end position="66"/>
    </location>
</feature>
<dbReference type="InterPro" id="IPR000953">
    <property type="entry name" value="Chromo/chromo_shadow_dom"/>
</dbReference>
<dbReference type="PRINTS" id="PR00504">
    <property type="entry name" value="CHROMODOMAIN"/>
</dbReference>
<dbReference type="OrthoDB" id="5376140at2759"/>
<proteinExistence type="predicted"/>
<name>A0A2G8K5W6_STIJA</name>
<dbReference type="GO" id="GO:0005634">
    <property type="term" value="C:nucleus"/>
    <property type="evidence" value="ECO:0007669"/>
    <property type="project" value="UniProtKB-SubCell"/>
</dbReference>
<dbReference type="CDD" id="cd00024">
    <property type="entry name" value="CD_CSD"/>
    <property type="match status" value="1"/>
</dbReference>
<reference evidence="5 6" key="1">
    <citation type="journal article" date="2017" name="PLoS Biol.">
        <title>The sea cucumber genome provides insights into morphological evolution and visceral regeneration.</title>
        <authorList>
            <person name="Zhang X."/>
            <person name="Sun L."/>
            <person name="Yuan J."/>
            <person name="Sun Y."/>
            <person name="Gao Y."/>
            <person name="Zhang L."/>
            <person name="Li S."/>
            <person name="Dai H."/>
            <person name="Hamel J.F."/>
            <person name="Liu C."/>
            <person name="Yu Y."/>
            <person name="Liu S."/>
            <person name="Lin W."/>
            <person name="Guo K."/>
            <person name="Jin S."/>
            <person name="Xu P."/>
            <person name="Storey K.B."/>
            <person name="Huan P."/>
            <person name="Zhang T."/>
            <person name="Zhou Y."/>
            <person name="Zhang J."/>
            <person name="Lin C."/>
            <person name="Li X."/>
            <person name="Xing L."/>
            <person name="Huo D."/>
            <person name="Sun M."/>
            <person name="Wang L."/>
            <person name="Mercier A."/>
            <person name="Li F."/>
            <person name="Yang H."/>
            <person name="Xiang J."/>
        </authorList>
    </citation>
    <scope>NUCLEOTIDE SEQUENCE [LARGE SCALE GENOMIC DNA]</scope>
    <source>
        <strain evidence="5">Shaxun</strain>
        <tissue evidence="5">Muscle</tissue>
    </source>
</reference>
<dbReference type="PANTHER" id="PTHR22812">
    <property type="entry name" value="CHROMOBOX PROTEIN"/>
    <property type="match status" value="1"/>
</dbReference>
<sequence length="166" mass="19048">MAGGDEFEVGKILGKRTRNGKTKYKIRWKGFDESEDTWEPEENLTHCSDLLDDYNNDRDQDMTIINQTIASNPNMNGSVMRSPMFSSTPATVRRVRQKETMFAQNRRYINGNERKDAIPSTRIEEDDNQKFTDAEDKPAGVIVIYLALIFLVAFAFYQVFTRSASS</sequence>
<keyword evidence="2" id="KW-0539">Nucleus</keyword>
<keyword evidence="6" id="KW-1185">Reference proteome</keyword>
<dbReference type="AlphaFoldDB" id="A0A2G8K5W6"/>
<organism evidence="5 6">
    <name type="scientific">Stichopus japonicus</name>
    <name type="common">Sea cucumber</name>
    <dbReference type="NCBI Taxonomy" id="307972"/>
    <lineage>
        <taxon>Eukaryota</taxon>
        <taxon>Metazoa</taxon>
        <taxon>Echinodermata</taxon>
        <taxon>Eleutherozoa</taxon>
        <taxon>Echinozoa</taxon>
        <taxon>Holothuroidea</taxon>
        <taxon>Aspidochirotacea</taxon>
        <taxon>Aspidochirotida</taxon>
        <taxon>Stichopodidae</taxon>
        <taxon>Apostichopus</taxon>
    </lineage>
</organism>
<dbReference type="InterPro" id="IPR016197">
    <property type="entry name" value="Chromo-like_dom_sf"/>
</dbReference>
<dbReference type="InterPro" id="IPR017984">
    <property type="entry name" value="Chromo_dom_subgr"/>
</dbReference>
<dbReference type="STRING" id="307972.A0A2G8K5W6"/>
<gene>
    <name evidence="5" type="ORF">BSL78_19731</name>
</gene>
<evidence type="ECO:0000256" key="2">
    <source>
        <dbReference type="ARBA" id="ARBA00023242"/>
    </source>
</evidence>
<accession>A0A2G8K5W6</accession>
<comment type="caution">
    <text evidence="5">The sequence shown here is derived from an EMBL/GenBank/DDBJ whole genome shotgun (WGS) entry which is preliminary data.</text>
</comment>
<dbReference type="EMBL" id="MRZV01000852">
    <property type="protein sequence ID" value="PIK43400.1"/>
    <property type="molecule type" value="Genomic_DNA"/>
</dbReference>
<keyword evidence="3" id="KW-1133">Transmembrane helix</keyword>
<dbReference type="Pfam" id="PF00385">
    <property type="entry name" value="Chromo"/>
    <property type="match status" value="1"/>
</dbReference>
<evidence type="ECO:0000313" key="5">
    <source>
        <dbReference type="EMBL" id="PIK43400.1"/>
    </source>
</evidence>
<evidence type="ECO:0000256" key="1">
    <source>
        <dbReference type="ARBA" id="ARBA00004123"/>
    </source>
</evidence>
<dbReference type="InterPro" id="IPR023780">
    <property type="entry name" value="Chromo_domain"/>
</dbReference>
<feature type="transmembrane region" description="Helical" evidence="3">
    <location>
        <begin position="139"/>
        <end position="160"/>
    </location>
</feature>
<keyword evidence="3" id="KW-0472">Membrane</keyword>
<dbReference type="InterPro" id="IPR051219">
    <property type="entry name" value="Heterochromatin_chromo-domain"/>
</dbReference>
<keyword evidence="3" id="KW-0812">Transmembrane</keyword>
<dbReference type="Gene3D" id="2.40.50.40">
    <property type="match status" value="1"/>
</dbReference>
<dbReference type="InterPro" id="IPR023779">
    <property type="entry name" value="Chromodomain_CS"/>
</dbReference>
<dbReference type="PROSITE" id="PS00598">
    <property type="entry name" value="CHROMO_1"/>
    <property type="match status" value="1"/>
</dbReference>
<dbReference type="PROSITE" id="PS50013">
    <property type="entry name" value="CHROMO_2"/>
    <property type="match status" value="1"/>
</dbReference>
<dbReference type="Proteomes" id="UP000230750">
    <property type="component" value="Unassembled WGS sequence"/>
</dbReference>
<evidence type="ECO:0000259" key="4">
    <source>
        <dbReference type="PROSITE" id="PS50013"/>
    </source>
</evidence>
<protein>
    <submittedName>
        <fullName evidence="5">Putative chromodomain Y-like protein 2</fullName>
    </submittedName>
</protein>
<evidence type="ECO:0000313" key="6">
    <source>
        <dbReference type="Proteomes" id="UP000230750"/>
    </source>
</evidence>
<dbReference type="SUPFAM" id="SSF54160">
    <property type="entry name" value="Chromo domain-like"/>
    <property type="match status" value="1"/>
</dbReference>
<evidence type="ECO:0000256" key="3">
    <source>
        <dbReference type="SAM" id="Phobius"/>
    </source>
</evidence>
<comment type="subcellular location">
    <subcellularLocation>
        <location evidence="1">Nucleus</location>
    </subcellularLocation>
</comment>